<protein>
    <submittedName>
        <fullName evidence="3">AMP-binding protein</fullName>
    </submittedName>
</protein>
<dbReference type="Proteomes" id="UP000321172">
    <property type="component" value="Chromosome"/>
</dbReference>
<name>A0A5B8S629_9SPHN</name>
<dbReference type="SUPFAM" id="SSF56801">
    <property type="entry name" value="Acetyl-CoA synthetase-like"/>
    <property type="match status" value="1"/>
</dbReference>
<evidence type="ECO:0000259" key="1">
    <source>
        <dbReference type="Pfam" id="PF00501"/>
    </source>
</evidence>
<proteinExistence type="predicted"/>
<dbReference type="Pfam" id="PF00501">
    <property type="entry name" value="AMP-binding"/>
    <property type="match status" value="1"/>
</dbReference>
<dbReference type="Gene3D" id="3.30.300.30">
    <property type="match status" value="1"/>
</dbReference>
<dbReference type="InterPro" id="IPR045851">
    <property type="entry name" value="AMP-bd_C_sf"/>
</dbReference>
<sequence length="524" mass="55895">MTEQAIYRRFQQSARIHADSIAIRSESGDLTFAGLETASREVGRGLMALGVARGDRVAIWGVNSAPWVVAALGIQAAGATLVPIGTRLRGREAEGILVDSGARVLLCDRRFGEFDYVDAILARDVPALERIVVLDAPGDENESTRVIGLDSLRAIGTQIEDAALDARIAEATGDDIVDIIFTSGTTGKPKGVPMTSAQSLIACEAQREELTRFTPSDVFAVTYPFAHNAGYRAGWQVSVLYGVRILPVSTFDPGDLLRLIEREKVTFLPTAPPVAQGIIDHPDRPHTDLSSVRIVATGGTTIPVRQVDELRAAFGPGTQVQTGYGLTETAGSVTSTMPDDPSEVVAKTVGRALSMLEVKIVGPDHVELQVGEVGEIAVRGPQVLKGYYNNPEATAAAFTADGFFLTGDAGSVDAHGNFSITDRIKDMYLVGGFNCYPAEIEGMMQGMPGVGKVAVIGVDDARLGQVGRAFIVRQPGATLTEEQVIAWCRSEMANYKVPRSVRFLDALPLNATGKVAKVELRAMD</sequence>
<evidence type="ECO:0000313" key="4">
    <source>
        <dbReference type="Proteomes" id="UP000321172"/>
    </source>
</evidence>
<dbReference type="InterPro" id="IPR000873">
    <property type="entry name" value="AMP-dep_synth/lig_dom"/>
</dbReference>
<evidence type="ECO:0000313" key="3">
    <source>
        <dbReference type="EMBL" id="QEA17001.1"/>
    </source>
</evidence>
<dbReference type="RefSeq" id="WP_147091080.1">
    <property type="nucleotide sequence ID" value="NZ_BAABJD010000002.1"/>
</dbReference>
<dbReference type="PANTHER" id="PTHR43767">
    <property type="entry name" value="LONG-CHAIN-FATTY-ACID--COA LIGASE"/>
    <property type="match status" value="1"/>
</dbReference>
<dbReference type="KEGG" id="ngf:FRF71_13155"/>
<dbReference type="PANTHER" id="PTHR43767:SF1">
    <property type="entry name" value="NONRIBOSOMAL PEPTIDE SYNTHASE PES1 (EUROFUNG)-RELATED"/>
    <property type="match status" value="1"/>
</dbReference>
<dbReference type="InterPro" id="IPR050237">
    <property type="entry name" value="ATP-dep_AMP-bd_enzyme"/>
</dbReference>
<dbReference type="PROSITE" id="PS00455">
    <property type="entry name" value="AMP_BINDING"/>
    <property type="match status" value="1"/>
</dbReference>
<reference evidence="3 4" key="1">
    <citation type="journal article" date="2013" name="J. Microbiol. Biotechnol.">
        <title>Novosphingobium ginsenosidimutans sp. nov., with the ability to convert ginsenoside.</title>
        <authorList>
            <person name="Kim J.K."/>
            <person name="He D."/>
            <person name="Liu Q.M."/>
            <person name="Park H.Y."/>
            <person name="Jung M.S."/>
            <person name="Yoon M.H."/>
            <person name="Kim S.C."/>
            <person name="Im W.T."/>
        </authorList>
    </citation>
    <scope>NUCLEOTIDE SEQUENCE [LARGE SCALE GENOMIC DNA]</scope>
    <source>
        <strain evidence="3 4">FW-6</strain>
    </source>
</reference>
<dbReference type="AlphaFoldDB" id="A0A5B8S629"/>
<dbReference type="InterPro" id="IPR025110">
    <property type="entry name" value="AMP-bd_C"/>
</dbReference>
<keyword evidence="4" id="KW-1185">Reference proteome</keyword>
<organism evidence="3 4">
    <name type="scientific">Novosphingobium ginsenosidimutans</name>
    <dbReference type="NCBI Taxonomy" id="1176536"/>
    <lineage>
        <taxon>Bacteria</taxon>
        <taxon>Pseudomonadati</taxon>
        <taxon>Pseudomonadota</taxon>
        <taxon>Alphaproteobacteria</taxon>
        <taxon>Sphingomonadales</taxon>
        <taxon>Sphingomonadaceae</taxon>
        <taxon>Novosphingobium</taxon>
    </lineage>
</organism>
<dbReference type="EMBL" id="CP042345">
    <property type="protein sequence ID" value="QEA17001.1"/>
    <property type="molecule type" value="Genomic_DNA"/>
</dbReference>
<accession>A0A5B8S629</accession>
<gene>
    <name evidence="3" type="ORF">FRF71_13155</name>
</gene>
<dbReference type="InterPro" id="IPR020845">
    <property type="entry name" value="AMP-binding_CS"/>
</dbReference>
<dbReference type="Pfam" id="PF13193">
    <property type="entry name" value="AMP-binding_C"/>
    <property type="match status" value="1"/>
</dbReference>
<feature type="domain" description="AMP-dependent synthetase/ligase" evidence="1">
    <location>
        <begin position="10"/>
        <end position="388"/>
    </location>
</feature>
<dbReference type="Gene3D" id="3.40.50.12780">
    <property type="entry name" value="N-terminal domain of ligase-like"/>
    <property type="match status" value="1"/>
</dbReference>
<dbReference type="OrthoDB" id="9803968at2"/>
<feature type="domain" description="AMP-binding enzyme C-terminal" evidence="2">
    <location>
        <begin position="439"/>
        <end position="514"/>
    </location>
</feature>
<evidence type="ECO:0000259" key="2">
    <source>
        <dbReference type="Pfam" id="PF13193"/>
    </source>
</evidence>
<dbReference type="GO" id="GO:0016878">
    <property type="term" value="F:acid-thiol ligase activity"/>
    <property type="evidence" value="ECO:0007669"/>
    <property type="project" value="UniProtKB-ARBA"/>
</dbReference>
<dbReference type="InterPro" id="IPR042099">
    <property type="entry name" value="ANL_N_sf"/>
</dbReference>